<evidence type="ECO:0000256" key="1">
    <source>
        <dbReference type="SAM" id="MobiDB-lite"/>
    </source>
</evidence>
<keyword evidence="2" id="KW-0808">Transferase</keyword>
<reference evidence="2" key="1">
    <citation type="submission" date="2015-07" db="EMBL/GenBank/DDBJ databases">
        <title>Transcriptome Assembly of Anthurium amnicola.</title>
        <authorList>
            <person name="Suzuki J."/>
        </authorList>
    </citation>
    <scope>NUCLEOTIDE SEQUENCE</scope>
</reference>
<name>A0A1D1XDT6_9ARAE</name>
<proteinExistence type="predicted"/>
<organism evidence="2">
    <name type="scientific">Anthurium amnicola</name>
    <dbReference type="NCBI Taxonomy" id="1678845"/>
    <lineage>
        <taxon>Eukaryota</taxon>
        <taxon>Viridiplantae</taxon>
        <taxon>Streptophyta</taxon>
        <taxon>Embryophyta</taxon>
        <taxon>Tracheophyta</taxon>
        <taxon>Spermatophyta</taxon>
        <taxon>Magnoliopsida</taxon>
        <taxon>Liliopsida</taxon>
        <taxon>Araceae</taxon>
        <taxon>Pothoideae</taxon>
        <taxon>Potheae</taxon>
        <taxon>Anthurium</taxon>
    </lineage>
</organism>
<feature type="region of interest" description="Disordered" evidence="1">
    <location>
        <begin position="65"/>
        <end position="97"/>
    </location>
</feature>
<keyword evidence="2" id="KW-0696">RNA-directed RNA polymerase</keyword>
<gene>
    <name evidence="2" type="primary">RDR2_3</name>
    <name evidence="2" type="ORF">g.5008</name>
</gene>
<keyword evidence="2" id="KW-0548">Nucleotidyltransferase</keyword>
<protein>
    <submittedName>
        <fullName evidence="2">RNA-dependent RNA polymerase 2</fullName>
    </submittedName>
</protein>
<accession>A0A1D1XDT6</accession>
<dbReference type="GO" id="GO:0003968">
    <property type="term" value="F:RNA-directed RNA polymerase activity"/>
    <property type="evidence" value="ECO:0007669"/>
    <property type="project" value="UniProtKB-KW"/>
</dbReference>
<feature type="non-terminal residue" evidence="2">
    <location>
        <position position="1"/>
    </location>
</feature>
<dbReference type="EMBL" id="GDJX01027450">
    <property type="protein sequence ID" value="JAT40486.1"/>
    <property type="molecule type" value="Transcribed_RNA"/>
</dbReference>
<sequence length="118" mass="13383">TYHPSELGDDSSENMISFPWIVHEIMCEIAIRNNPKIAITQRVSTPKVNGTYTQDTFKRPSIYNNTVNKQNVTNDKQSRVSTESTPGKDNNMHIGNNSLDMDLMADIENLKMSISKQH</sequence>
<dbReference type="AlphaFoldDB" id="A0A1D1XDT6"/>
<evidence type="ECO:0000313" key="2">
    <source>
        <dbReference type="EMBL" id="JAT40486.1"/>
    </source>
</evidence>